<gene>
    <name evidence="1" type="ORF">J2X78_002603</name>
</gene>
<accession>A0ACC6KY63</accession>
<evidence type="ECO:0000313" key="1">
    <source>
        <dbReference type="EMBL" id="MDR6784038.1"/>
    </source>
</evidence>
<dbReference type="Proteomes" id="UP001246858">
    <property type="component" value="Unassembled WGS sequence"/>
</dbReference>
<keyword evidence="2" id="KW-1185">Reference proteome</keyword>
<organism evidence="1 2">
    <name type="scientific">Pedobacter africanus</name>
    <dbReference type="NCBI Taxonomy" id="151894"/>
    <lineage>
        <taxon>Bacteria</taxon>
        <taxon>Pseudomonadati</taxon>
        <taxon>Bacteroidota</taxon>
        <taxon>Sphingobacteriia</taxon>
        <taxon>Sphingobacteriales</taxon>
        <taxon>Sphingobacteriaceae</taxon>
        <taxon>Pedobacter</taxon>
    </lineage>
</organism>
<comment type="caution">
    <text evidence="1">The sequence shown here is derived from an EMBL/GenBank/DDBJ whole genome shotgun (WGS) entry which is preliminary data.</text>
</comment>
<evidence type="ECO:0000313" key="2">
    <source>
        <dbReference type="Proteomes" id="UP001246858"/>
    </source>
</evidence>
<proteinExistence type="predicted"/>
<dbReference type="EMBL" id="JAVDTF010000002">
    <property type="protein sequence ID" value="MDR6784038.1"/>
    <property type="molecule type" value="Genomic_DNA"/>
</dbReference>
<protein>
    <submittedName>
        <fullName evidence="1">NAD+ synthase (Glutamine-hydrolyzing)</fullName>
        <ecNumber evidence="1">6.3.5.1</ecNumber>
    </submittedName>
</protein>
<reference evidence="1" key="1">
    <citation type="submission" date="2023-07" db="EMBL/GenBank/DDBJ databases">
        <title>Sorghum-associated microbial communities from plants grown in Nebraska, USA.</title>
        <authorList>
            <person name="Schachtman D."/>
        </authorList>
    </citation>
    <scope>NUCLEOTIDE SEQUENCE</scope>
    <source>
        <strain evidence="1">2697</strain>
    </source>
</reference>
<name>A0ACC6KY63_9SPHI</name>
<sequence>MKIALAQLNYHIGNFEYNTKKIIDHIEQAKARGAELVVFAELAICGYPPRDFLEFDEFIDLCEKAAREIAAHCKGIACIVGLPVKNDILAGKDLYNAAYFIEDGRLKRVVKKALLPNYDVFDEYRYFEPASHFECVDFKGIKIAVTICEDLWNINNNPLYVAEPMDELIRQKPKLMINIAASPFSYCHDDERVEVLSNNAKKYNLPLLYVNQVGAQTEIIFDGGSLAFDAKGNLIDEMPYFKEELRIYEFADNVITGHQPVQHQTVPDVAQIYEALVLGIKDYFVKSGFSKAVLGLSGGIDSALVCALACRALGPENVMAVLMPSKYSSDHSIQDALDLVKNIGCQHKIIPIKEAADAFDSMMAPAFDGLPFNLTEENIQARCRGIIVMAMSNKFGYILLNTSNKSECAVGYGTLYGDMCGAIGVIGDVYKTQVYQLAHYINKDGIVIPENSIVKPPSAELRPGQKDSDSLPDYDILDKILHQYIELKQSSTAIIAQGYDEPLVKRIIKMVNTAEFKRYQTPPILRVSPKAFGMGRRMPIVGKYLS</sequence>
<dbReference type="EC" id="6.3.5.1" evidence="1"/>
<keyword evidence="1" id="KW-0436">Ligase</keyword>